<reference evidence="1 2" key="1">
    <citation type="journal article" date="2021" name="Hortic Res">
        <title>High-quality reference genome and annotation aids understanding of berry development for evergreen blueberry (Vaccinium darrowii).</title>
        <authorList>
            <person name="Yu J."/>
            <person name="Hulse-Kemp A.M."/>
            <person name="Babiker E."/>
            <person name="Staton M."/>
        </authorList>
    </citation>
    <scope>NUCLEOTIDE SEQUENCE [LARGE SCALE GENOMIC DNA]</scope>
    <source>
        <strain evidence="2">cv. NJ 8807/NJ 8810</strain>
        <tissue evidence="1">Young leaf</tissue>
    </source>
</reference>
<evidence type="ECO:0000313" key="1">
    <source>
        <dbReference type="EMBL" id="KAH7836082.1"/>
    </source>
</evidence>
<dbReference type="Proteomes" id="UP000828048">
    <property type="component" value="Chromosome 2"/>
</dbReference>
<sequence length="221" mass="24225">MERVHSPSRKKVSNVEGEGQEMKNEADFETFNAMDTGEADGVDGKQKRLNSQVESAFLQEPGLKLAGPVEAQACVFVGVETCTLPIDEEQLALLTPVAFCHALGHVMSNVSFAAVAVSLTHTIKDPFADANDSVVVEKFIHIRNQQRNGKKSLTTVQGLKEELSLEKILKDLKEFCCNGNVGQNEELGKVIQLQGDQRKNVSNFLVKAGLAKKEEIKMHGF</sequence>
<name>A0ACB7X5M3_9ERIC</name>
<proteinExistence type="predicted"/>
<dbReference type="EMBL" id="CM037152">
    <property type="protein sequence ID" value="KAH7836082.1"/>
    <property type="molecule type" value="Genomic_DNA"/>
</dbReference>
<gene>
    <name evidence="1" type="ORF">Vadar_032522</name>
</gene>
<evidence type="ECO:0000313" key="2">
    <source>
        <dbReference type="Proteomes" id="UP000828048"/>
    </source>
</evidence>
<organism evidence="1 2">
    <name type="scientific">Vaccinium darrowii</name>
    <dbReference type="NCBI Taxonomy" id="229202"/>
    <lineage>
        <taxon>Eukaryota</taxon>
        <taxon>Viridiplantae</taxon>
        <taxon>Streptophyta</taxon>
        <taxon>Embryophyta</taxon>
        <taxon>Tracheophyta</taxon>
        <taxon>Spermatophyta</taxon>
        <taxon>Magnoliopsida</taxon>
        <taxon>eudicotyledons</taxon>
        <taxon>Gunneridae</taxon>
        <taxon>Pentapetalae</taxon>
        <taxon>asterids</taxon>
        <taxon>Ericales</taxon>
        <taxon>Ericaceae</taxon>
        <taxon>Vaccinioideae</taxon>
        <taxon>Vaccinieae</taxon>
        <taxon>Vaccinium</taxon>
    </lineage>
</organism>
<comment type="caution">
    <text evidence="1">The sequence shown here is derived from an EMBL/GenBank/DDBJ whole genome shotgun (WGS) entry which is preliminary data.</text>
</comment>
<keyword evidence="2" id="KW-1185">Reference proteome</keyword>
<accession>A0ACB7X5M3</accession>
<protein>
    <submittedName>
        <fullName evidence="1">Uncharacterized protein</fullName>
    </submittedName>
</protein>